<proteinExistence type="predicted"/>
<gene>
    <name evidence="1" type="ORF">L6164_031702</name>
</gene>
<sequence>MAGIAEGVAAEISASIIKKAATQAQYVFSFNNFVETLEKEKEELILKQGSIEGDAVRAHRRAETIDAEVQKWLDVAENLMEEVDQLEQEIHMHKAAWCCPNFIQRYRLGRRVAKKTQQLTQLKGNCNFRVFARLATLQGMKYYSSEGFISFESRKRVHDQLMEALKDDGIHRIGVHGMGGCGKTTMVKEVGKEAEELGLFEKVLIVVVSNNPDIKKIQGSIASSLDFKFDMEENEPERARRLSMALSSMRRILVILDDVWEKLNFEDIGIPNNCYILLTTRELSVCNTMECQEKVSLLLLNEEEPWNLFQNCAGITEENFDTFKALGQEIANECKGLPVAIAAVAGSLKGKELVDWKYTRDKLRVSEPVDIEPGLPNPYKCLQVSYDNLVKAEFKLLFLLCSVFPEDEEIPEEWLARFAMGLGLFGKIHSNERTRNQVSVAINKLVGSCLLLNGDERNTIKMHDLVHDIALQIAKTENKIIMGKKISKKELEENSILIDHQVRYLFLDMDEFPEQLNYPNLECLLIHTNSEYQVREPYNYFNGMKELKVLCLHGNHKCPIVLLSNSFESLTNLRYFWLDEWELSDMSFVGSLTTIEALTLNDCSFHELPDSIINLKNLRLMDLVDCKIESNPYGVLQRCAQLEELCFIDNEYPEWEEKGENRVEFPVDALIRRAEVLSLGGIHRGCASIIPAFVQKIGEGMNELAKFIVHNSDELECVVDMTNSFYQDGAVFSNLTHLKISELEKLESLFLGQPHHHIFQKLEELHISECNQLKHLIANEPREIVSDGLLRLEELEIKGCSQLKYLFTLDDLEFRQQDQTIPKNGIFCNLTKLVFDGLDCLETLFVGTLHLGGLEKLEEISIRRCNHLKHLIANDVEKITSYGENSLSYNLVFSKLKEITIVDCHEIEYLMPISFATGLLQLENVEIYDAYQLKYVFGPSNHKAEDQFCNQNLNELHILRLQALKSLSLQNLPNIMNICPETYYPIWPSLDSLLLVKCPRLNIKPIKNCIIDLELRQQHHTITKELGAAMLSNVQNLKSLSVYFDDEVDGIFHLQGFLMDGQQLPKLREVYRGVELQTLRHRVVYHCPKLSLKSSATLANLKETYGEYFRKVHNHECVAIGRIWDIVQAASEMMKEESESGNIEEKEQESDQENPTSKETVIAPLSVPLEQSNKGRVEESPTFDDVTLTHAKSTSSPRTAGQPQEKEDHNEELGNDSKNKHHQKTSLAELSATMPEAQSGTVQSEEKSCNWGKFEESPLEKTTSHQIVPEKLDIEIGQIIEETTYKIVQKSPVLAKSEEKASSIELVQNVPMNEPLSVAKYQALETKKVSSSSQLSFSAGVPLPITVPSPTSLHFNNTSNAEVTSGDHILGDFDHNKHPKEFFEAIEQSSISGPLVLLQNPSPQSDRGRIEQVPTTDTNLVTSTKANATGSLLDLPQGQNRISQTKTNNREDPKVEPVINLQAFEGTDLVDLFQSMEEDDDVQASMPSTSVISANNSDMEVKSIAKALADLQISLKMPLENIACSEVESLRLENALNFLSSHSCADGAMSDGLKAAIDSLHQEFHNILSSFKQASATILRFTLLEEKEKTIKEELPRRKELAIALMNEIQQKEVSVMEQISKLQDELSSLQEQKKKCIADAIRFKSEFESVKNNKAQMLEDHVNSREELFKVDYIWSTLCSEFVDNLFSASNLP</sequence>
<organism evidence="1 2">
    <name type="scientific">Bauhinia variegata</name>
    <name type="common">Purple orchid tree</name>
    <name type="synonym">Phanera variegata</name>
    <dbReference type="NCBI Taxonomy" id="167791"/>
    <lineage>
        <taxon>Eukaryota</taxon>
        <taxon>Viridiplantae</taxon>
        <taxon>Streptophyta</taxon>
        <taxon>Embryophyta</taxon>
        <taxon>Tracheophyta</taxon>
        <taxon>Spermatophyta</taxon>
        <taxon>Magnoliopsida</taxon>
        <taxon>eudicotyledons</taxon>
        <taxon>Gunneridae</taxon>
        <taxon>Pentapetalae</taxon>
        <taxon>rosids</taxon>
        <taxon>fabids</taxon>
        <taxon>Fabales</taxon>
        <taxon>Fabaceae</taxon>
        <taxon>Cercidoideae</taxon>
        <taxon>Cercideae</taxon>
        <taxon>Bauhiniinae</taxon>
        <taxon>Bauhinia</taxon>
    </lineage>
</organism>
<name>A0ACB9LHF1_BAUVA</name>
<protein>
    <submittedName>
        <fullName evidence="1">Uncharacterized protein</fullName>
    </submittedName>
</protein>
<comment type="caution">
    <text evidence="1">The sequence shown here is derived from an EMBL/GenBank/DDBJ whole genome shotgun (WGS) entry which is preliminary data.</text>
</comment>
<dbReference type="EMBL" id="CM039437">
    <property type="protein sequence ID" value="KAI4308646.1"/>
    <property type="molecule type" value="Genomic_DNA"/>
</dbReference>
<evidence type="ECO:0000313" key="1">
    <source>
        <dbReference type="EMBL" id="KAI4308646.1"/>
    </source>
</evidence>
<dbReference type="Proteomes" id="UP000828941">
    <property type="component" value="Chromosome 12"/>
</dbReference>
<accession>A0ACB9LHF1</accession>
<keyword evidence="2" id="KW-1185">Reference proteome</keyword>
<reference evidence="1 2" key="1">
    <citation type="journal article" date="2022" name="DNA Res.">
        <title>Chromosomal-level genome assembly of the orchid tree Bauhinia variegata (Leguminosae; Cercidoideae) supports the allotetraploid origin hypothesis of Bauhinia.</title>
        <authorList>
            <person name="Zhong Y."/>
            <person name="Chen Y."/>
            <person name="Zheng D."/>
            <person name="Pang J."/>
            <person name="Liu Y."/>
            <person name="Luo S."/>
            <person name="Meng S."/>
            <person name="Qian L."/>
            <person name="Wei D."/>
            <person name="Dai S."/>
            <person name="Zhou R."/>
        </authorList>
    </citation>
    <scope>NUCLEOTIDE SEQUENCE [LARGE SCALE GENOMIC DNA]</scope>
    <source>
        <strain evidence="1">BV-YZ2020</strain>
    </source>
</reference>
<evidence type="ECO:0000313" key="2">
    <source>
        <dbReference type="Proteomes" id="UP000828941"/>
    </source>
</evidence>